<keyword evidence="2" id="KW-1185">Reference proteome</keyword>
<dbReference type="InterPro" id="IPR021866">
    <property type="entry name" value="SpoIIAA-like"/>
</dbReference>
<accession>A0A7W4WFL7</accession>
<dbReference type="AlphaFoldDB" id="A0A7W4WFL7"/>
<reference evidence="1 2" key="1">
    <citation type="submission" date="2020-08" db="EMBL/GenBank/DDBJ databases">
        <title>Genomic Encyclopedia of Type Strains, Phase III (KMG-III): the genomes of soil and plant-associated and newly described type strains.</title>
        <authorList>
            <person name="Whitman W."/>
        </authorList>
    </citation>
    <scope>NUCLEOTIDE SEQUENCE [LARGE SCALE GENOMIC DNA]</scope>
    <source>
        <strain evidence="1 2">CECT 8799</strain>
    </source>
</reference>
<evidence type="ECO:0000313" key="1">
    <source>
        <dbReference type="EMBL" id="MBB3063324.1"/>
    </source>
</evidence>
<comment type="caution">
    <text evidence="1">The sequence shown here is derived from an EMBL/GenBank/DDBJ whole genome shotgun (WGS) entry which is preliminary data.</text>
</comment>
<dbReference type="RefSeq" id="WP_183463398.1">
    <property type="nucleotide sequence ID" value="NZ_JACHWZ010000028.1"/>
</dbReference>
<dbReference type="InterPro" id="IPR038396">
    <property type="entry name" value="SpoIIAA-like_sf"/>
</dbReference>
<dbReference type="Proteomes" id="UP000535937">
    <property type="component" value="Unassembled WGS sequence"/>
</dbReference>
<dbReference type="EMBL" id="JACHWZ010000028">
    <property type="protein sequence ID" value="MBB3063324.1"/>
    <property type="molecule type" value="Genomic_DNA"/>
</dbReference>
<dbReference type="Gene3D" id="3.40.50.10600">
    <property type="entry name" value="SpoIIaa-like domains"/>
    <property type="match status" value="1"/>
</dbReference>
<evidence type="ECO:0000313" key="2">
    <source>
        <dbReference type="Proteomes" id="UP000535937"/>
    </source>
</evidence>
<dbReference type="SUPFAM" id="SSF52091">
    <property type="entry name" value="SpoIIaa-like"/>
    <property type="match status" value="1"/>
</dbReference>
<dbReference type="Pfam" id="PF11964">
    <property type="entry name" value="SpoIIAA-like"/>
    <property type="match status" value="1"/>
</dbReference>
<evidence type="ECO:0008006" key="3">
    <source>
        <dbReference type="Google" id="ProtNLM"/>
    </source>
</evidence>
<organism evidence="1 2">
    <name type="scientific">Microbulbifer rhizosphaerae</name>
    <dbReference type="NCBI Taxonomy" id="1562603"/>
    <lineage>
        <taxon>Bacteria</taxon>
        <taxon>Pseudomonadati</taxon>
        <taxon>Pseudomonadota</taxon>
        <taxon>Gammaproteobacteria</taxon>
        <taxon>Cellvibrionales</taxon>
        <taxon>Microbulbiferaceae</taxon>
        <taxon>Microbulbifer</taxon>
    </lineage>
</organism>
<gene>
    <name evidence="1" type="ORF">FHS09_004182</name>
</gene>
<protein>
    <recommendedName>
        <fullName evidence="3">SpoIIAA-like</fullName>
    </recommendedName>
</protein>
<dbReference type="InterPro" id="IPR036513">
    <property type="entry name" value="STAS_dom_sf"/>
</dbReference>
<proteinExistence type="predicted"/>
<sequence length="130" mass="14486">MSAEHHGVSVGLERSNSGVLLSLHVRGKLTHEDYEAIVPMLESAIAGEENPKIDVFMNAVEMEGWEPRAAWDDLKLGLKHGRHFNRVAVVGSKRWLELMTRAGSLMIGGEARYFENEESAMAWLNIKKAA</sequence>
<name>A0A7W4WFL7_9GAMM</name>